<dbReference type="PROSITE" id="PS51898">
    <property type="entry name" value="TYR_RECOMBINASE"/>
    <property type="match status" value="1"/>
</dbReference>
<evidence type="ECO:0000256" key="3">
    <source>
        <dbReference type="ARBA" id="ARBA00023172"/>
    </source>
</evidence>
<dbReference type="InterPro" id="IPR050090">
    <property type="entry name" value="Tyrosine_recombinase_XerCD"/>
</dbReference>
<dbReference type="GO" id="GO:0006310">
    <property type="term" value="P:DNA recombination"/>
    <property type="evidence" value="ECO:0007669"/>
    <property type="project" value="UniProtKB-KW"/>
</dbReference>
<dbReference type="Proteomes" id="UP000070565">
    <property type="component" value="Unassembled WGS sequence"/>
</dbReference>
<keyword evidence="3" id="KW-0233">DNA recombination</keyword>
<accession>A0A133V8Z4</accession>
<evidence type="ECO:0000313" key="6">
    <source>
        <dbReference type="Proteomes" id="UP000070565"/>
    </source>
</evidence>
<evidence type="ECO:0000313" key="5">
    <source>
        <dbReference type="EMBL" id="KXB02928.1"/>
    </source>
</evidence>
<dbReference type="AlphaFoldDB" id="A0A133V8Z4"/>
<feature type="domain" description="Tyr recombinase" evidence="4">
    <location>
        <begin position="23"/>
        <end position="224"/>
    </location>
</feature>
<proteinExistence type="predicted"/>
<dbReference type="Gene3D" id="1.10.443.10">
    <property type="entry name" value="Intergrase catalytic core"/>
    <property type="match status" value="1"/>
</dbReference>
<comment type="caution">
    <text evidence="5">The sequence shown here is derived from an EMBL/GenBank/DDBJ whole genome shotgun (WGS) entry which is preliminary data.</text>
</comment>
<dbReference type="PANTHER" id="PTHR30349">
    <property type="entry name" value="PHAGE INTEGRASE-RELATED"/>
    <property type="match status" value="1"/>
</dbReference>
<keyword evidence="2" id="KW-0238">DNA-binding</keyword>
<dbReference type="InterPro" id="IPR013762">
    <property type="entry name" value="Integrase-like_cat_sf"/>
</dbReference>
<protein>
    <recommendedName>
        <fullName evidence="4">Tyr recombinase domain-containing protein</fullName>
    </recommendedName>
</protein>
<dbReference type="GO" id="GO:0003677">
    <property type="term" value="F:DNA binding"/>
    <property type="evidence" value="ECO:0007669"/>
    <property type="project" value="UniProtKB-KW"/>
</dbReference>
<evidence type="ECO:0000259" key="4">
    <source>
        <dbReference type="PROSITE" id="PS51898"/>
    </source>
</evidence>
<dbReference type="InterPro" id="IPR011010">
    <property type="entry name" value="DNA_brk_join_enz"/>
</dbReference>
<gene>
    <name evidence="5" type="ORF">AKJ45_03060</name>
</gene>
<dbReference type="GO" id="GO:0015074">
    <property type="term" value="P:DNA integration"/>
    <property type="evidence" value="ECO:0007669"/>
    <property type="project" value="UniProtKB-KW"/>
</dbReference>
<dbReference type="Pfam" id="PF00589">
    <property type="entry name" value="Phage_integrase"/>
    <property type="match status" value="1"/>
</dbReference>
<dbReference type="EMBL" id="LHXZ01000044">
    <property type="protein sequence ID" value="KXB02928.1"/>
    <property type="molecule type" value="Genomic_DNA"/>
</dbReference>
<keyword evidence="6" id="KW-1185">Reference proteome</keyword>
<keyword evidence="1" id="KW-0229">DNA integration</keyword>
<dbReference type="InterPro" id="IPR002104">
    <property type="entry name" value="Integrase_catalytic"/>
</dbReference>
<reference evidence="5 6" key="1">
    <citation type="journal article" date="2016" name="Sci. Rep.">
        <title>Metabolic traits of an uncultured archaeal lineage -MSBL1- from brine pools of the Red Sea.</title>
        <authorList>
            <person name="Mwirichia R."/>
            <person name="Alam I."/>
            <person name="Rashid M."/>
            <person name="Vinu M."/>
            <person name="Ba-Alawi W."/>
            <person name="Anthony Kamau A."/>
            <person name="Kamanda Ngugi D."/>
            <person name="Goker M."/>
            <person name="Klenk H.P."/>
            <person name="Bajic V."/>
            <person name="Stingl U."/>
        </authorList>
    </citation>
    <scope>NUCLEOTIDE SEQUENCE [LARGE SCALE GENOMIC DNA]</scope>
    <source>
        <strain evidence="5">SCGC-AAA261F19</strain>
    </source>
</reference>
<evidence type="ECO:0000256" key="2">
    <source>
        <dbReference type="ARBA" id="ARBA00023125"/>
    </source>
</evidence>
<sequence length="324" mass="37069">AIRGLYTSVLGREGMVNVGNYEHRDKTLTRDLVPTLEEVKKLLDVSDIDTKFSIIFLAQTGMRPEDALNLNIGDIQRELDLDKSPLAVKFLPKKDRGKGIGERITFLGSDGVDVLKQYLQAREARGEEVTSNSPLFIARTGGAISKQMLNERVKRSAKKAGIENGNNGKYGRFRLYCLRKFFMTQLTNHGMEDRIVDFFMCHKVSPVDLSYWQRRVDQLREEYRKREKFLNPISGAPSKPSTEEIEELVESKLKSLLKSEEFREACQKALNEIKNGNDSEYESKIVKSEEKIIKYSNRGYNCQKIDGGIWLMKRKINENPSTST</sequence>
<name>A0A133V8Z4_9EURY</name>
<evidence type="ECO:0000256" key="1">
    <source>
        <dbReference type="ARBA" id="ARBA00022908"/>
    </source>
</evidence>
<organism evidence="5 6">
    <name type="scientific">candidate division MSBL1 archaeon SCGC-AAA261F19</name>
    <dbReference type="NCBI Taxonomy" id="1698275"/>
    <lineage>
        <taxon>Archaea</taxon>
        <taxon>Methanobacteriati</taxon>
        <taxon>Methanobacteriota</taxon>
        <taxon>candidate division MSBL1</taxon>
    </lineage>
</organism>
<feature type="non-terminal residue" evidence="5">
    <location>
        <position position="1"/>
    </location>
</feature>
<dbReference type="PANTHER" id="PTHR30349:SF41">
    <property type="entry name" value="INTEGRASE_RECOMBINASE PROTEIN MJ0367-RELATED"/>
    <property type="match status" value="1"/>
</dbReference>
<dbReference type="SUPFAM" id="SSF56349">
    <property type="entry name" value="DNA breaking-rejoining enzymes"/>
    <property type="match status" value="1"/>
</dbReference>